<gene>
    <name evidence="3" type="ORF">AsAng_0054030</name>
</gene>
<dbReference type="RefSeq" id="WP_264789842.1">
    <property type="nucleotide sequence ID" value="NZ_AP026867.1"/>
</dbReference>
<protein>
    <submittedName>
        <fullName evidence="3">T9SS type A sorting domain-containing protein</fullName>
    </submittedName>
</protein>
<accession>A0A916DWB6</accession>
<feature type="domain" description="Secretion system C-terminal sorting" evidence="2">
    <location>
        <begin position="406"/>
        <end position="483"/>
    </location>
</feature>
<name>A0A916DWB6_9BACT</name>
<dbReference type="Pfam" id="PF18962">
    <property type="entry name" value="Por_Secre_tail"/>
    <property type="match status" value="1"/>
</dbReference>
<evidence type="ECO:0000256" key="1">
    <source>
        <dbReference type="SAM" id="SignalP"/>
    </source>
</evidence>
<keyword evidence="1" id="KW-0732">Signal</keyword>
<keyword evidence="4" id="KW-1185">Reference proteome</keyword>
<reference evidence="3" key="1">
    <citation type="submission" date="2022-09" db="EMBL/GenBank/DDBJ databases">
        <title>Aureispira anguillicida sp. nov., isolated from Leptocephalus of Japanese eel Anguilla japonica.</title>
        <authorList>
            <person name="Yuasa K."/>
            <person name="Mekata T."/>
            <person name="Ikunari K."/>
        </authorList>
    </citation>
    <scope>NUCLEOTIDE SEQUENCE</scope>
    <source>
        <strain evidence="3">EL160426</strain>
    </source>
</reference>
<dbReference type="AlphaFoldDB" id="A0A916DWB6"/>
<dbReference type="InterPro" id="IPR026444">
    <property type="entry name" value="Secre_tail"/>
</dbReference>
<proteinExistence type="predicted"/>
<feature type="signal peptide" evidence="1">
    <location>
        <begin position="1"/>
        <end position="19"/>
    </location>
</feature>
<organism evidence="3 4">
    <name type="scientific">Aureispira anguillae</name>
    <dbReference type="NCBI Taxonomy" id="2864201"/>
    <lineage>
        <taxon>Bacteria</taxon>
        <taxon>Pseudomonadati</taxon>
        <taxon>Bacteroidota</taxon>
        <taxon>Saprospiria</taxon>
        <taxon>Saprospirales</taxon>
        <taxon>Saprospiraceae</taxon>
        <taxon>Aureispira</taxon>
    </lineage>
</organism>
<dbReference type="Proteomes" id="UP001060919">
    <property type="component" value="Chromosome"/>
</dbReference>
<feature type="chain" id="PRO_5036858859" evidence="1">
    <location>
        <begin position="20"/>
        <end position="486"/>
    </location>
</feature>
<evidence type="ECO:0000259" key="2">
    <source>
        <dbReference type="Pfam" id="PF18962"/>
    </source>
</evidence>
<evidence type="ECO:0000313" key="3">
    <source>
        <dbReference type="EMBL" id="BDS14622.1"/>
    </source>
</evidence>
<dbReference type="KEGG" id="aup:AsAng_0054030"/>
<dbReference type="NCBIfam" id="TIGR04183">
    <property type="entry name" value="Por_Secre_tail"/>
    <property type="match status" value="1"/>
</dbReference>
<dbReference type="EMBL" id="AP026867">
    <property type="protein sequence ID" value="BDS14622.1"/>
    <property type="molecule type" value="Genomic_DNA"/>
</dbReference>
<sequence length="486" mass="52907">MKQFIKIALLTALSGFVSAQGDLVNHGANIVLDNNAAIYVEGAVTNENNGTINNNGAIYLKDNWTQTGSSTTYLGTGWLRFEGNNNQTINSTAPLALANLSVNNNNRLLLTNNLSISTTVDLNNNGNIELGNYQLALANSATITGYDANHYIITNGTGTLSQEVGVSTVHYPIGNTSYNLASINNTGLTDIFSIRVADQLLKNGTNGLAFTEGVVNNTWFIEENTTGGSLVNMTLQWNSSQELPNFIRSNAGIAHYTNGAWDQSSGFGTASLVSGTQYQLSASGISSFSPFGIATQQIDLPVELIAFNAKRSNAILVQLDWATATEINNEGFYIERMLAPENEFETIAYVEGQGNTVQQTLYQLTDENPYTGMSYYRLRQVDFDGTISYSEIRAVAGKALEADLSVFPNPTSKEVTILLRNVDRQAAVVSMLDASGKKVLEYTTILSAQKNIKLLNLDRFPSGIYLLHIALDDDRYFNQKLIIESL</sequence>
<evidence type="ECO:0000313" key="4">
    <source>
        <dbReference type="Proteomes" id="UP001060919"/>
    </source>
</evidence>